<accession>A0A9E7L1D8</accession>
<dbReference type="PANTHER" id="PTHR37735:SF1">
    <property type="entry name" value="OS08G0567000 PROTEIN"/>
    <property type="match status" value="1"/>
</dbReference>
<dbReference type="Proteomes" id="UP001055439">
    <property type="component" value="Chromosome 8"/>
</dbReference>
<evidence type="ECO:0000313" key="3">
    <source>
        <dbReference type="EMBL" id="URE37011.1"/>
    </source>
</evidence>
<dbReference type="OrthoDB" id="1928130at2759"/>
<feature type="signal peptide" evidence="1">
    <location>
        <begin position="1"/>
        <end position="24"/>
    </location>
</feature>
<sequence length="399" mass="43277">MDSLFVASLSLLILASSMYLQARARFPPLLFDFRALLWFRLSLGESRGSVVFLDGSSHRYIRNHAQDSAGKLSGPNKFESVVSRLNNVLEEQSLVNSMSLNEIAATISVLLGFAPSLSLSIDSSYKLNEVLFPNPFDRPNAIFLLEVSGVEEPVLSSEYLSSQTANVFRSRISGSSNTKLELPGEDEISVVSLDNSLDLECNAACLDNELSDLAKWLGGSYVGTIESLDGKLTVPLASGSTLSLHLAKKADLQFASILVSLVRNVKKAVEIHKDLSESSVMPSEIMTGHFTGIEALRAEYGSGDTARQGVELLQTTLLKLSDMLQVSYKGKLVGVVVLNNESSSESGMLLDVTSTARISRLLEEESSSTTESEVLLVRRSLAWITGVILLLSTLIGSRY</sequence>
<dbReference type="GO" id="GO:0012505">
    <property type="term" value="C:endomembrane system"/>
    <property type="evidence" value="ECO:0007669"/>
    <property type="project" value="TreeGrafter"/>
</dbReference>
<evidence type="ECO:0000256" key="1">
    <source>
        <dbReference type="SAM" id="SignalP"/>
    </source>
</evidence>
<evidence type="ECO:0000259" key="2">
    <source>
        <dbReference type="Pfam" id="PF25070"/>
    </source>
</evidence>
<gene>
    <name evidence="3" type="ORF">MUK42_02531</name>
</gene>
<keyword evidence="1" id="KW-0732">Signal</keyword>
<reference evidence="3" key="1">
    <citation type="submission" date="2022-05" db="EMBL/GenBank/DDBJ databases">
        <title>The Musa troglodytarum L. genome provides insights into the mechanism of non-climacteric behaviour and enrichment of carotenoids.</title>
        <authorList>
            <person name="Wang J."/>
        </authorList>
    </citation>
    <scope>NUCLEOTIDE SEQUENCE</scope>
    <source>
        <tissue evidence="3">Leaf</tissue>
    </source>
</reference>
<name>A0A9E7L1D8_9LILI</name>
<proteinExistence type="predicted"/>
<feature type="domain" description="DUF7794" evidence="2">
    <location>
        <begin position="47"/>
        <end position="339"/>
    </location>
</feature>
<dbReference type="Pfam" id="PF25070">
    <property type="entry name" value="DUF7794"/>
    <property type="match status" value="1"/>
</dbReference>
<evidence type="ECO:0000313" key="4">
    <source>
        <dbReference type="Proteomes" id="UP001055439"/>
    </source>
</evidence>
<keyword evidence="4" id="KW-1185">Reference proteome</keyword>
<protein>
    <submittedName>
        <fullName evidence="3">Type 1 membrane protein</fullName>
    </submittedName>
</protein>
<dbReference type="PANTHER" id="PTHR37735">
    <property type="entry name" value="OS08G0567000 PROTEIN"/>
    <property type="match status" value="1"/>
</dbReference>
<organism evidence="3 4">
    <name type="scientific">Musa troglodytarum</name>
    <name type="common">fe'i banana</name>
    <dbReference type="NCBI Taxonomy" id="320322"/>
    <lineage>
        <taxon>Eukaryota</taxon>
        <taxon>Viridiplantae</taxon>
        <taxon>Streptophyta</taxon>
        <taxon>Embryophyta</taxon>
        <taxon>Tracheophyta</taxon>
        <taxon>Spermatophyta</taxon>
        <taxon>Magnoliopsida</taxon>
        <taxon>Liliopsida</taxon>
        <taxon>Zingiberales</taxon>
        <taxon>Musaceae</taxon>
        <taxon>Musa</taxon>
    </lineage>
</organism>
<dbReference type="EMBL" id="CP097510">
    <property type="protein sequence ID" value="URE37011.1"/>
    <property type="molecule type" value="Genomic_DNA"/>
</dbReference>
<feature type="chain" id="PRO_5039547261" evidence="1">
    <location>
        <begin position="25"/>
        <end position="399"/>
    </location>
</feature>
<dbReference type="InterPro" id="IPR056696">
    <property type="entry name" value="DUF7794"/>
</dbReference>
<dbReference type="AlphaFoldDB" id="A0A9E7L1D8"/>